<keyword evidence="5" id="KW-0819">tRNA processing</keyword>
<dbReference type="GO" id="GO:0046872">
    <property type="term" value="F:metal ion binding"/>
    <property type="evidence" value="ECO:0007669"/>
    <property type="project" value="UniProtKB-KW"/>
</dbReference>
<keyword evidence="6" id="KW-0479">Metal-binding</keyword>
<dbReference type="OrthoDB" id="9800307at2"/>
<dbReference type="InterPro" id="IPR027417">
    <property type="entry name" value="P-loop_NTPase"/>
</dbReference>
<comment type="similarity">
    <text evidence="2">Belongs to the TsaE family.</text>
</comment>
<name>A0A1H7PSZ0_9GAMM</name>
<keyword evidence="8" id="KW-0067">ATP-binding</keyword>
<dbReference type="EMBL" id="FOAA01000015">
    <property type="protein sequence ID" value="SEL38940.1"/>
    <property type="molecule type" value="Genomic_DNA"/>
</dbReference>
<organism evidence="11 12">
    <name type="scientific">Ectothiorhodospira marina</name>
    <dbReference type="NCBI Taxonomy" id="1396821"/>
    <lineage>
        <taxon>Bacteria</taxon>
        <taxon>Pseudomonadati</taxon>
        <taxon>Pseudomonadota</taxon>
        <taxon>Gammaproteobacteria</taxon>
        <taxon>Chromatiales</taxon>
        <taxon>Ectothiorhodospiraceae</taxon>
        <taxon>Ectothiorhodospira</taxon>
    </lineage>
</organism>
<evidence type="ECO:0000313" key="11">
    <source>
        <dbReference type="EMBL" id="SEL38940.1"/>
    </source>
</evidence>
<evidence type="ECO:0000313" key="12">
    <source>
        <dbReference type="Proteomes" id="UP000199256"/>
    </source>
</evidence>
<evidence type="ECO:0000256" key="8">
    <source>
        <dbReference type="ARBA" id="ARBA00022840"/>
    </source>
</evidence>
<keyword evidence="9" id="KW-0460">Magnesium</keyword>
<dbReference type="PANTHER" id="PTHR33540:SF2">
    <property type="entry name" value="TRNA THREONYLCARBAMOYLADENOSINE BIOSYNTHESIS PROTEIN TSAE"/>
    <property type="match status" value="1"/>
</dbReference>
<evidence type="ECO:0000256" key="9">
    <source>
        <dbReference type="ARBA" id="ARBA00022842"/>
    </source>
</evidence>
<dbReference type="InterPro" id="IPR003442">
    <property type="entry name" value="T6A_TsaE"/>
</dbReference>
<reference evidence="12" key="1">
    <citation type="submission" date="2016-10" db="EMBL/GenBank/DDBJ databases">
        <authorList>
            <person name="Varghese N."/>
            <person name="Submissions S."/>
        </authorList>
    </citation>
    <scope>NUCLEOTIDE SEQUENCE [LARGE SCALE GENOMIC DNA]</scope>
    <source>
        <strain evidence="12">DSM 241</strain>
    </source>
</reference>
<dbReference type="AlphaFoldDB" id="A0A1H7PSZ0"/>
<dbReference type="SUPFAM" id="SSF52540">
    <property type="entry name" value="P-loop containing nucleoside triphosphate hydrolases"/>
    <property type="match status" value="1"/>
</dbReference>
<protein>
    <recommendedName>
        <fullName evidence="3">tRNA threonylcarbamoyladenosine biosynthesis protein TsaE</fullName>
    </recommendedName>
    <alternativeName>
        <fullName evidence="10">t(6)A37 threonylcarbamoyladenosine biosynthesis protein TsaE</fullName>
    </alternativeName>
</protein>
<proteinExistence type="inferred from homology"/>
<dbReference type="Pfam" id="PF02367">
    <property type="entry name" value="TsaE"/>
    <property type="match status" value="1"/>
</dbReference>
<evidence type="ECO:0000256" key="4">
    <source>
        <dbReference type="ARBA" id="ARBA00022490"/>
    </source>
</evidence>
<dbReference type="GO" id="GO:0005737">
    <property type="term" value="C:cytoplasm"/>
    <property type="evidence" value="ECO:0007669"/>
    <property type="project" value="UniProtKB-SubCell"/>
</dbReference>
<accession>A0A1H7PSZ0</accession>
<dbReference type="GO" id="GO:0002949">
    <property type="term" value="P:tRNA threonylcarbamoyladenosine modification"/>
    <property type="evidence" value="ECO:0007669"/>
    <property type="project" value="InterPro"/>
</dbReference>
<dbReference type="CDD" id="cd02019">
    <property type="entry name" value="NK"/>
    <property type="match status" value="1"/>
</dbReference>
<keyword evidence="4" id="KW-0963">Cytoplasm</keyword>
<sequence length="160" mass="17426">MIQALPDESATRAFGARLASTSPKRGLVFLEGDLGAGKTTLVRAFLRALGHHGPVKSPTYTLVEPYEIGGRRILHCDLYRLADPEELEYLGLREDLDDATLALVEWPSQGAGWLPVPDLVLSLTPQGGGRRLALTAGSDVGRRWMARLLENPPENERLSG</sequence>
<evidence type="ECO:0000256" key="2">
    <source>
        <dbReference type="ARBA" id="ARBA00007599"/>
    </source>
</evidence>
<evidence type="ECO:0000256" key="5">
    <source>
        <dbReference type="ARBA" id="ARBA00022694"/>
    </source>
</evidence>
<dbReference type="NCBIfam" id="TIGR00150">
    <property type="entry name" value="T6A_YjeE"/>
    <property type="match status" value="1"/>
</dbReference>
<dbReference type="Gene3D" id="3.40.50.300">
    <property type="entry name" value="P-loop containing nucleotide triphosphate hydrolases"/>
    <property type="match status" value="1"/>
</dbReference>
<dbReference type="STRING" id="1396821.SAMN05444515_11515"/>
<keyword evidence="7" id="KW-0547">Nucleotide-binding</keyword>
<dbReference type="RefSeq" id="WP_090254786.1">
    <property type="nucleotide sequence ID" value="NZ_FOAA01000015.1"/>
</dbReference>
<comment type="subcellular location">
    <subcellularLocation>
        <location evidence="1">Cytoplasm</location>
    </subcellularLocation>
</comment>
<evidence type="ECO:0000256" key="6">
    <source>
        <dbReference type="ARBA" id="ARBA00022723"/>
    </source>
</evidence>
<evidence type="ECO:0000256" key="1">
    <source>
        <dbReference type="ARBA" id="ARBA00004496"/>
    </source>
</evidence>
<dbReference type="Proteomes" id="UP000199256">
    <property type="component" value="Unassembled WGS sequence"/>
</dbReference>
<evidence type="ECO:0000256" key="7">
    <source>
        <dbReference type="ARBA" id="ARBA00022741"/>
    </source>
</evidence>
<dbReference type="GO" id="GO:0005524">
    <property type="term" value="F:ATP binding"/>
    <property type="evidence" value="ECO:0007669"/>
    <property type="project" value="UniProtKB-KW"/>
</dbReference>
<dbReference type="PANTHER" id="PTHR33540">
    <property type="entry name" value="TRNA THREONYLCARBAMOYLADENOSINE BIOSYNTHESIS PROTEIN TSAE"/>
    <property type="match status" value="1"/>
</dbReference>
<evidence type="ECO:0000256" key="3">
    <source>
        <dbReference type="ARBA" id="ARBA00019010"/>
    </source>
</evidence>
<evidence type="ECO:0000256" key="10">
    <source>
        <dbReference type="ARBA" id="ARBA00032441"/>
    </source>
</evidence>
<keyword evidence="12" id="KW-1185">Reference proteome</keyword>
<gene>
    <name evidence="11" type="ORF">SAMN05444515_11515</name>
</gene>